<keyword evidence="2" id="KW-0863">Zinc-finger</keyword>
<dbReference type="GO" id="GO:0008270">
    <property type="term" value="F:zinc ion binding"/>
    <property type="evidence" value="ECO:0007669"/>
    <property type="project" value="UniProtKB-KW"/>
</dbReference>
<accession>A0ABD0RB13</accession>
<gene>
    <name evidence="5" type="ORF">M9458_008822</name>
</gene>
<feature type="domain" description="SPRY-associated" evidence="4">
    <location>
        <begin position="1"/>
        <end position="53"/>
    </location>
</feature>
<dbReference type="InterPro" id="IPR006574">
    <property type="entry name" value="PRY"/>
</dbReference>
<keyword evidence="3" id="KW-0862">Zinc</keyword>
<dbReference type="PANTHER" id="PTHR25465:SF5">
    <property type="entry name" value="E3 UBIQUITIN_ISG15 LIGASE TRIM25-RELATED"/>
    <property type="match status" value="1"/>
</dbReference>
<name>A0ABD0RB13_CIRMR</name>
<dbReference type="AlphaFoldDB" id="A0ABD0RB13"/>
<dbReference type="EMBL" id="JAMKFB020000004">
    <property type="protein sequence ID" value="KAL0195250.1"/>
    <property type="molecule type" value="Genomic_DNA"/>
</dbReference>
<dbReference type="Gene3D" id="2.60.120.920">
    <property type="match status" value="2"/>
</dbReference>
<dbReference type="SUPFAM" id="SSF49899">
    <property type="entry name" value="Concanavalin A-like lectins/glucanases"/>
    <property type="match status" value="1"/>
</dbReference>
<dbReference type="InterPro" id="IPR051051">
    <property type="entry name" value="E3_ubiq-ligase_TRIM/RNF"/>
</dbReference>
<evidence type="ECO:0000256" key="1">
    <source>
        <dbReference type="ARBA" id="ARBA00022723"/>
    </source>
</evidence>
<keyword evidence="6" id="KW-1185">Reference proteome</keyword>
<dbReference type="PANTHER" id="PTHR25465">
    <property type="entry name" value="B-BOX DOMAIN CONTAINING"/>
    <property type="match status" value="1"/>
</dbReference>
<protein>
    <recommendedName>
        <fullName evidence="4">SPRY-associated domain-containing protein</fullName>
    </recommendedName>
</protein>
<sequence length="160" mass="18161">ACDLTMELNTAHTYLALSEKNKVVTYMRDEQPYPYHQERFDNHTQVLCRESLPGRCYWEAEWSGDADISVAYKGISRKGKSDDCVFGRNKNSWNLRVGVYVDVPAGTLSFYSVSDTRTLTPLHTFTTTFTKPLYAGFGLYFLTSVSLCQISVCDNIPMPD</sequence>
<dbReference type="Proteomes" id="UP001529510">
    <property type="component" value="Unassembled WGS sequence"/>
</dbReference>
<dbReference type="InterPro" id="IPR043136">
    <property type="entry name" value="B30.2/SPRY_sf"/>
</dbReference>
<keyword evidence="1" id="KW-0479">Metal-binding</keyword>
<feature type="non-terminal residue" evidence="5">
    <location>
        <position position="1"/>
    </location>
</feature>
<evidence type="ECO:0000256" key="2">
    <source>
        <dbReference type="ARBA" id="ARBA00022771"/>
    </source>
</evidence>
<evidence type="ECO:0000256" key="3">
    <source>
        <dbReference type="ARBA" id="ARBA00022833"/>
    </source>
</evidence>
<comment type="caution">
    <text evidence="5">The sequence shown here is derived from an EMBL/GenBank/DDBJ whole genome shotgun (WGS) entry which is preliminary data.</text>
</comment>
<dbReference type="CDD" id="cd16040">
    <property type="entry name" value="SPRY_PRY_SNTX"/>
    <property type="match status" value="1"/>
</dbReference>
<proteinExistence type="predicted"/>
<reference evidence="5 6" key="1">
    <citation type="submission" date="2024-05" db="EMBL/GenBank/DDBJ databases">
        <title>Genome sequencing and assembly of Indian major carp, Cirrhinus mrigala (Hamilton, 1822).</title>
        <authorList>
            <person name="Mohindra V."/>
            <person name="Chowdhury L.M."/>
            <person name="Lal K."/>
            <person name="Jena J.K."/>
        </authorList>
    </citation>
    <scope>NUCLEOTIDE SEQUENCE [LARGE SCALE GENOMIC DNA]</scope>
    <source>
        <strain evidence="5">CM1030</strain>
        <tissue evidence="5">Blood</tissue>
    </source>
</reference>
<evidence type="ECO:0000313" key="6">
    <source>
        <dbReference type="Proteomes" id="UP001529510"/>
    </source>
</evidence>
<dbReference type="Pfam" id="PF13765">
    <property type="entry name" value="PRY"/>
    <property type="match status" value="1"/>
</dbReference>
<evidence type="ECO:0000259" key="4">
    <source>
        <dbReference type="SMART" id="SM00589"/>
    </source>
</evidence>
<dbReference type="SMART" id="SM00589">
    <property type="entry name" value="PRY"/>
    <property type="match status" value="1"/>
</dbReference>
<evidence type="ECO:0000313" key="5">
    <source>
        <dbReference type="EMBL" id="KAL0195250.1"/>
    </source>
</evidence>
<organism evidence="5 6">
    <name type="scientific">Cirrhinus mrigala</name>
    <name type="common">Mrigala</name>
    <dbReference type="NCBI Taxonomy" id="683832"/>
    <lineage>
        <taxon>Eukaryota</taxon>
        <taxon>Metazoa</taxon>
        <taxon>Chordata</taxon>
        <taxon>Craniata</taxon>
        <taxon>Vertebrata</taxon>
        <taxon>Euteleostomi</taxon>
        <taxon>Actinopterygii</taxon>
        <taxon>Neopterygii</taxon>
        <taxon>Teleostei</taxon>
        <taxon>Ostariophysi</taxon>
        <taxon>Cypriniformes</taxon>
        <taxon>Cyprinidae</taxon>
        <taxon>Labeoninae</taxon>
        <taxon>Labeonini</taxon>
        <taxon>Cirrhinus</taxon>
    </lineage>
</organism>
<dbReference type="InterPro" id="IPR013320">
    <property type="entry name" value="ConA-like_dom_sf"/>
</dbReference>